<gene>
    <name evidence="1" type="ORF">EVAR_39127_1</name>
</gene>
<proteinExistence type="predicted"/>
<reference evidence="1 2" key="1">
    <citation type="journal article" date="2019" name="Commun. Biol.">
        <title>The bagworm genome reveals a unique fibroin gene that provides high tensile strength.</title>
        <authorList>
            <person name="Kono N."/>
            <person name="Nakamura H."/>
            <person name="Ohtoshi R."/>
            <person name="Tomita M."/>
            <person name="Numata K."/>
            <person name="Arakawa K."/>
        </authorList>
    </citation>
    <scope>NUCLEOTIDE SEQUENCE [LARGE SCALE GENOMIC DNA]</scope>
</reference>
<name>A0A4C1X3X1_EUMVA</name>
<accession>A0A4C1X3X1</accession>
<organism evidence="1 2">
    <name type="scientific">Eumeta variegata</name>
    <name type="common">Bagworm moth</name>
    <name type="synonym">Eumeta japonica</name>
    <dbReference type="NCBI Taxonomy" id="151549"/>
    <lineage>
        <taxon>Eukaryota</taxon>
        <taxon>Metazoa</taxon>
        <taxon>Ecdysozoa</taxon>
        <taxon>Arthropoda</taxon>
        <taxon>Hexapoda</taxon>
        <taxon>Insecta</taxon>
        <taxon>Pterygota</taxon>
        <taxon>Neoptera</taxon>
        <taxon>Endopterygota</taxon>
        <taxon>Lepidoptera</taxon>
        <taxon>Glossata</taxon>
        <taxon>Ditrysia</taxon>
        <taxon>Tineoidea</taxon>
        <taxon>Psychidae</taxon>
        <taxon>Oiketicinae</taxon>
        <taxon>Eumeta</taxon>
    </lineage>
</organism>
<comment type="caution">
    <text evidence="1">The sequence shown here is derived from an EMBL/GenBank/DDBJ whole genome shotgun (WGS) entry which is preliminary data.</text>
</comment>
<dbReference type="Proteomes" id="UP000299102">
    <property type="component" value="Unassembled WGS sequence"/>
</dbReference>
<dbReference type="AlphaFoldDB" id="A0A4C1X3X1"/>
<keyword evidence="2" id="KW-1185">Reference proteome</keyword>
<sequence length="98" mass="11301">MLDHHMRFILLSTSSGDRLDDVVYLFKHNITSHMSCRCCRGSGMEQETYLLFYLVPAAFGLHGRVEDDVMVRKIDFKYHHVSVATRSGPRTTLVINKK</sequence>
<evidence type="ECO:0000313" key="1">
    <source>
        <dbReference type="EMBL" id="GBP58436.1"/>
    </source>
</evidence>
<dbReference type="EMBL" id="BGZK01000734">
    <property type="protein sequence ID" value="GBP58436.1"/>
    <property type="molecule type" value="Genomic_DNA"/>
</dbReference>
<evidence type="ECO:0000313" key="2">
    <source>
        <dbReference type="Proteomes" id="UP000299102"/>
    </source>
</evidence>
<protein>
    <submittedName>
        <fullName evidence="1">Uncharacterized protein</fullName>
    </submittedName>
</protein>